<organism evidence="1 2">
    <name type="scientific">Candidatus Epulonipiscium fishelsonii</name>
    <dbReference type="NCBI Taxonomy" id="77094"/>
    <lineage>
        <taxon>Bacteria</taxon>
        <taxon>Bacillati</taxon>
        <taxon>Bacillota</taxon>
        <taxon>Clostridia</taxon>
        <taxon>Lachnospirales</taxon>
        <taxon>Lachnospiraceae</taxon>
        <taxon>Candidatus Epulonipiscium</taxon>
    </lineage>
</organism>
<proteinExistence type="predicted"/>
<keyword evidence="2" id="KW-1185">Reference proteome</keyword>
<evidence type="ECO:0000313" key="2">
    <source>
        <dbReference type="Proteomes" id="UP000188637"/>
    </source>
</evidence>
<comment type="caution">
    <text evidence="1">The sequence shown here is derived from an EMBL/GenBank/DDBJ whole genome shotgun (WGS) entry which is preliminary data.</text>
</comment>
<protein>
    <submittedName>
        <fullName evidence="1">Uncharacterized protein</fullName>
    </submittedName>
</protein>
<reference evidence="1" key="1">
    <citation type="submission" date="2016-08" db="EMBL/GenBank/DDBJ databases">
        <authorList>
            <person name="Ngugi D.K."/>
            <person name="Miyake S."/>
            <person name="Stingl U."/>
        </authorList>
    </citation>
    <scope>NUCLEOTIDE SEQUENCE</scope>
    <source>
        <strain evidence="1">SCG-D08WGA-EpuloA1</strain>
    </source>
</reference>
<dbReference type="Proteomes" id="UP000188637">
    <property type="component" value="Unassembled WGS sequence"/>
</dbReference>
<evidence type="ECO:0000313" key="1">
    <source>
        <dbReference type="EMBL" id="ONI41446.1"/>
    </source>
</evidence>
<accession>A0ACC8XEL8</accession>
<sequence>MSKKLITLLMGATLLVGCGGDTEQVSTENVSTETVVVQGKNGSDEYIDIEVPMDPKRVVCIDYVAADMIDSWGLGDRIVGMAKDSAPALLSKYVEDENVVNIGGIKEVDMEAVMELEPDLIFTSGRLAAKYDEFSKIAPTLMTNTDYDMEYMESFEFHATRNATPFGMEEKVEEQVAEYYDRIEDIQEVAKDKTVVMGLTLGGNLTTLSDGSKGSIVGRVLGFENLANDVDSQHGNASSYELILDLDPDYMFIIDKDIATNVEGAVAAEKLLDNEIIHQTQAWKNDNIGYLTPSEWYIGEGGIQVMDIMLGDIEEVLFKDEVPTEAAETVVVQGKNGNDEYVDIEVPLNPERVVCLDFASADMINSWGLGDKIVGLTKSSAPENLSKYVENENIVDLGSLKVVDMEALKELNPDVIFTSGRLAAKYDEFSKIAPTLMTNTDYDMEYMESFEFHAKRNAQVFGYEGKAEKQIAKYNDRISKIQEAAQGKTVVMGITMGGELKTISNNSKGSIVGRALGFENLANEIDPQYENLSSFELIAELNPDYVFVIDKDTATNVEGAVDAQQILDNEIMHQTQAWKNGNIGYLSPSEWYLGEGGIEVMDIMLGDIEEVLFKDGVPTE</sequence>
<name>A0ACC8XEL8_9FIRM</name>
<gene>
    <name evidence="1" type="ORF">AN640_07955</name>
</gene>
<dbReference type="EMBL" id="LJHD01000218">
    <property type="protein sequence ID" value="ONI41446.1"/>
    <property type="molecule type" value="Genomic_DNA"/>
</dbReference>